<sequence>MQLSSPLLEFPSTSFDPWRVSELRHHLGDHPLFAKPALMELAARLEQRRSVRAHTAQATAGTAFNHAPAIFPNRRTAVATLDDIDNAGVWMSLLNVQADEIYRELVDGVLDSVKPMLDKLDPGMCYRGGWIFLTSPRAVTPFHMDKEHNFILQIKGRKTLYVWEPDDLEAVSEEARDLFHASHSRDLVAWRDALRARAHVFQLEPGMGAYMPATSPHMVENGDGASITASFTYYTHSTIRNARMHALHQRLRQMGMQPARVGMHPWWDAFSGALYSGLLGLQQAFGQGRGSAGVGEEYSRYALDPAAREGSHASI</sequence>
<evidence type="ECO:0000313" key="3">
    <source>
        <dbReference type="Proteomes" id="UP001204851"/>
    </source>
</evidence>
<dbReference type="PANTHER" id="PTHR12461">
    <property type="entry name" value="HYPOXIA-INDUCIBLE FACTOR 1 ALPHA INHIBITOR-RELATED"/>
    <property type="match status" value="1"/>
</dbReference>
<dbReference type="PROSITE" id="PS51184">
    <property type="entry name" value="JMJC"/>
    <property type="match status" value="1"/>
</dbReference>
<dbReference type="InterPro" id="IPR003347">
    <property type="entry name" value="JmjC_dom"/>
</dbReference>
<dbReference type="SMART" id="SM00558">
    <property type="entry name" value="JmjC"/>
    <property type="match status" value="1"/>
</dbReference>
<keyword evidence="3" id="KW-1185">Reference proteome</keyword>
<name>A0ABT1BRP6_9BURK</name>
<dbReference type="RefSeq" id="WP_252771859.1">
    <property type="nucleotide sequence ID" value="NZ_JAMXMC010000014.1"/>
</dbReference>
<organism evidence="2 3">
    <name type="scientific">Ideonella oryzae</name>
    <dbReference type="NCBI Taxonomy" id="2937441"/>
    <lineage>
        <taxon>Bacteria</taxon>
        <taxon>Pseudomonadati</taxon>
        <taxon>Pseudomonadota</taxon>
        <taxon>Betaproteobacteria</taxon>
        <taxon>Burkholderiales</taxon>
        <taxon>Sphaerotilaceae</taxon>
        <taxon>Ideonella</taxon>
    </lineage>
</organism>
<comment type="caution">
    <text evidence="2">The sequence shown here is derived from an EMBL/GenBank/DDBJ whole genome shotgun (WGS) entry which is preliminary data.</text>
</comment>
<dbReference type="EMBL" id="JAMXMC010000014">
    <property type="protein sequence ID" value="MCO5978894.1"/>
    <property type="molecule type" value="Genomic_DNA"/>
</dbReference>
<dbReference type="Proteomes" id="UP001204851">
    <property type="component" value="Unassembled WGS sequence"/>
</dbReference>
<dbReference type="PANTHER" id="PTHR12461:SF105">
    <property type="entry name" value="HYPOXIA-INDUCIBLE FACTOR 1-ALPHA INHIBITOR"/>
    <property type="match status" value="1"/>
</dbReference>
<feature type="domain" description="JmjC" evidence="1">
    <location>
        <begin position="85"/>
        <end position="250"/>
    </location>
</feature>
<dbReference type="SUPFAM" id="SSF51197">
    <property type="entry name" value="Clavaminate synthase-like"/>
    <property type="match status" value="1"/>
</dbReference>
<protein>
    <submittedName>
        <fullName evidence="2">Cupin-like domain-containing protein</fullName>
    </submittedName>
</protein>
<dbReference type="Pfam" id="PF13621">
    <property type="entry name" value="Cupin_8"/>
    <property type="match status" value="1"/>
</dbReference>
<dbReference type="Gene3D" id="2.60.120.650">
    <property type="entry name" value="Cupin"/>
    <property type="match status" value="1"/>
</dbReference>
<dbReference type="InterPro" id="IPR041667">
    <property type="entry name" value="Cupin_8"/>
</dbReference>
<proteinExistence type="predicted"/>
<accession>A0ABT1BRP6</accession>
<evidence type="ECO:0000259" key="1">
    <source>
        <dbReference type="PROSITE" id="PS51184"/>
    </source>
</evidence>
<evidence type="ECO:0000313" key="2">
    <source>
        <dbReference type="EMBL" id="MCO5978894.1"/>
    </source>
</evidence>
<gene>
    <name evidence="2" type="ORF">M0L44_19520</name>
</gene>
<reference evidence="2 3" key="1">
    <citation type="submission" date="2022-06" db="EMBL/GenBank/DDBJ databases">
        <title>Ideonella sp. NS12-5 Genome sequencing and assembly.</title>
        <authorList>
            <person name="Jung Y."/>
        </authorList>
    </citation>
    <scope>NUCLEOTIDE SEQUENCE [LARGE SCALE GENOMIC DNA]</scope>
    <source>
        <strain evidence="2 3">NS12-5</strain>
    </source>
</reference>